<dbReference type="EMBL" id="JAMPKM010000044">
    <property type="protein sequence ID" value="MEP0820780.1"/>
    <property type="molecule type" value="Genomic_DNA"/>
</dbReference>
<dbReference type="RefSeq" id="WP_190442446.1">
    <property type="nucleotide sequence ID" value="NZ_JAMPKM010000044.1"/>
</dbReference>
<dbReference type="Proteomes" id="UP001464891">
    <property type="component" value="Unassembled WGS sequence"/>
</dbReference>
<reference evidence="1 2" key="1">
    <citation type="submission" date="2022-04" db="EMBL/GenBank/DDBJ databases">
        <title>Positive selection, recombination, and allopatry shape intraspecific diversity of widespread and dominant cyanobacteria.</title>
        <authorList>
            <person name="Wei J."/>
            <person name="Shu W."/>
            <person name="Hu C."/>
        </authorList>
    </citation>
    <scope>NUCLEOTIDE SEQUENCE [LARGE SCALE GENOMIC DNA]</scope>
    <source>
        <strain evidence="1 2">GB2-A4</strain>
    </source>
</reference>
<keyword evidence="2" id="KW-1185">Reference proteome</keyword>
<gene>
    <name evidence="1" type="ORF">NC998_27210</name>
</gene>
<dbReference type="InterPro" id="IPR018490">
    <property type="entry name" value="cNMP-bd_dom_sf"/>
</dbReference>
<organism evidence="1 2">
    <name type="scientific">Trichocoleus desertorum GB2-A4</name>
    <dbReference type="NCBI Taxonomy" id="2933944"/>
    <lineage>
        <taxon>Bacteria</taxon>
        <taxon>Bacillati</taxon>
        <taxon>Cyanobacteriota</taxon>
        <taxon>Cyanophyceae</taxon>
        <taxon>Leptolyngbyales</taxon>
        <taxon>Trichocoleusaceae</taxon>
        <taxon>Trichocoleus</taxon>
    </lineage>
</organism>
<name>A0ABV0JG67_9CYAN</name>
<comment type="caution">
    <text evidence="1">The sequence shown here is derived from an EMBL/GenBank/DDBJ whole genome shotgun (WGS) entry which is preliminary data.</text>
</comment>
<evidence type="ECO:0000313" key="1">
    <source>
        <dbReference type="EMBL" id="MEP0820780.1"/>
    </source>
</evidence>
<evidence type="ECO:0008006" key="3">
    <source>
        <dbReference type="Google" id="ProtNLM"/>
    </source>
</evidence>
<protein>
    <recommendedName>
        <fullName evidence="3">Cyclic nucleotide-binding domain-containing protein</fullName>
    </recommendedName>
</protein>
<proteinExistence type="predicted"/>
<dbReference type="SUPFAM" id="SSF51206">
    <property type="entry name" value="cAMP-binding domain-like"/>
    <property type="match status" value="1"/>
</dbReference>
<accession>A0ABV0JG67</accession>
<evidence type="ECO:0000313" key="2">
    <source>
        <dbReference type="Proteomes" id="UP001464891"/>
    </source>
</evidence>
<sequence>MVAQSDIYTLNLPWDELPLNLLEDEQKLYFREHAQISRHTTEEVLWSSQTPGSQLLLAGKVRLVQRKGTSALETGKSVLLKPGDWFGDALELAGQWKARAVSKEVVVVFWQSDL</sequence>